<evidence type="ECO:0000256" key="8">
    <source>
        <dbReference type="ARBA" id="ARBA00022989"/>
    </source>
</evidence>
<evidence type="ECO:0000256" key="11">
    <source>
        <dbReference type="ARBA" id="ARBA00023136"/>
    </source>
</evidence>
<organism evidence="13 14">
    <name type="scientific">Ophiostoma piceae (strain UAMH 11346)</name>
    <name type="common">Sap stain fungus</name>
    <dbReference type="NCBI Taxonomy" id="1262450"/>
    <lineage>
        <taxon>Eukaryota</taxon>
        <taxon>Fungi</taxon>
        <taxon>Dikarya</taxon>
        <taxon>Ascomycota</taxon>
        <taxon>Pezizomycotina</taxon>
        <taxon>Sordariomycetes</taxon>
        <taxon>Sordariomycetidae</taxon>
        <taxon>Ophiostomatales</taxon>
        <taxon>Ophiostomataceae</taxon>
        <taxon>Ophiostoma</taxon>
    </lineage>
</organism>
<dbReference type="GO" id="GO:0005743">
    <property type="term" value="C:mitochondrial inner membrane"/>
    <property type="evidence" value="ECO:0007669"/>
    <property type="project" value="UniProtKB-SubCell"/>
</dbReference>
<keyword evidence="7" id="KW-0653">Protein transport</keyword>
<evidence type="ECO:0000256" key="2">
    <source>
        <dbReference type="ARBA" id="ARBA00006355"/>
    </source>
</evidence>
<dbReference type="HOGENOM" id="CLU_039097_1_0_1"/>
<evidence type="ECO:0000256" key="7">
    <source>
        <dbReference type="ARBA" id="ARBA00022927"/>
    </source>
</evidence>
<dbReference type="InterPro" id="IPR050187">
    <property type="entry name" value="Lipid_Phosphate_FormReg"/>
</dbReference>
<evidence type="ECO:0000256" key="12">
    <source>
        <dbReference type="SAM" id="MobiDB-lite"/>
    </source>
</evidence>
<evidence type="ECO:0000256" key="5">
    <source>
        <dbReference type="ARBA" id="ARBA00022692"/>
    </source>
</evidence>
<keyword evidence="4" id="KW-0813">Transport</keyword>
<dbReference type="Proteomes" id="UP000016923">
    <property type="component" value="Unassembled WGS sequence"/>
</dbReference>
<evidence type="ECO:0000256" key="6">
    <source>
        <dbReference type="ARBA" id="ARBA00022792"/>
    </source>
</evidence>
<gene>
    <name evidence="13" type="ORF">F503_06871</name>
</gene>
<dbReference type="eggNOG" id="ENOG502QSFX">
    <property type="taxonomic scope" value="Eukaryota"/>
</dbReference>
<keyword evidence="10" id="KW-0496">Mitochondrion</keyword>
<proteinExistence type="inferred from homology"/>
<evidence type="ECO:0000313" key="14">
    <source>
        <dbReference type="Proteomes" id="UP000016923"/>
    </source>
</evidence>
<dbReference type="OrthoDB" id="5598305at2759"/>
<keyword evidence="5" id="KW-0812">Transmembrane</keyword>
<dbReference type="GO" id="GO:0015031">
    <property type="term" value="P:protein transport"/>
    <property type="evidence" value="ECO:0007669"/>
    <property type="project" value="UniProtKB-KW"/>
</dbReference>
<keyword evidence="6" id="KW-0999">Mitochondrion inner membrane</keyword>
<evidence type="ECO:0000313" key="13">
    <source>
        <dbReference type="EMBL" id="EPE09095.1"/>
    </source>
</evidence>
<dbReference type="InterPro" id="IPR021056">
    <property type="entry name" value="Mt_import_IM_translocase_Tim54"/>
</dbReference>
<evidence type="ECO:0000256" key="9">
    <source>
        <dbReference type="ARBA" id="ARBA00023010"/>
    </source>
</evidence>
<dbReference type="OMA" id="RNWMIFF"/>
<comment type="subcellular location">
    <subcellularLocation>
        <location evidence="1">Mitochondrion inner membrane</location>
        <topology evidence="1">Single-pass membrane protein</topology>
    </subcellularLocation>
</comment>
<evidence type="ECO:0000256" key="1">
    <source>
        <dbReference type="ARBA" id="ARBA00004434"/>
    </source>
</evidence>
<dbReference type="PANTHER" id="PTHR12358">
    <property type="entry name" value="SPHINGOSINE KINASE"/>
    <property type="match status" value="1"/>
</dbReference>
<feature type="region of interest" description="Disordered" evidence="12">
    <location>
        <begin position="171"/>
        <end position="196"/>
    </location>
</feature>
<keyword evidence="8" id="KW-1133">Transmembrane helix</keyword>
<dbReference type="STRING" id="1262450.S3D6Q6"/>
<evidence type="ECO:0000256" key="4">
    <source>
        <dbReference type="ARBA" id="ARBA00022448"/>
    </source>
</evidence>
<dbReference type="Pfam" id="PF11711">
    <property type="entry name" value="Tim54"/>
    <property type="match status" value="1"/>
</dbReference>
<name>S3D6Q6_OPHP1</name>
<accession>S3D6Q6</accession>
<dbReference type="VEuPathDB" id="FungiDB:F503_06871"/>
<evidence type="ECO:0000256" key="10">
    <source>
        <dbReference type="ARBA" id="ARBA00023128"/>
    </source>
</evidence>
<dbReference type="EMBL" id="KE148147">
    <property type="protein sequence ID" value="EPE09095.1"/>
    <property type="molecule type" value="Genomic_DNA"/>
</dbReference>
<comment type="similarity">
    <text evidence="2">Belongs to the TIM54 family.</text>
</comment>
<feature type="compositionally biased region" description="Low complexity" evidence="12">
    <location>
        <begin position="181"/>
        <end position="195"/>
    </location>
</feature>
<keyword evidence="14" id="KW-1185">Reference proteome</keyword>
<reference evidence="13 14" key="1">
    <citation type="journal article" date="2013" name="BMC Genomics">
        <title>The genome and transcriptome of the pine saprophyte Ophiostoma piceae, and a comparison with the bark beetle-associated pine pathogen Grosmannia clavigera.</title>
        <authorList>
            <person name="Haridas S."/>
            <person name="Wang Y."/>
            <person name="Lim L."/>
            <person name="Massoumi Alamouti S."/>
            <person name="Jackman S."/>
            <person name="Docking R."/>
            <person name="Robertson G."/>
            <person name="Birol I."/>
            <person name="Bohlmann J."/>
            <person name="Breuil C."/>
        </authorList>
    </citation>
    <scope>NUCLEOTIDE SEQUENCE [LARGE SCALE GENOMIC DNA]</scope>
    <source>
        <strain evidence="13 14">UAMH 11346</strain>
    </source>
</reference>
<dbReference type="PANTHER" id="PTHR12358:SF101">
    <property type="entry name" value="MITOCHONDRIAL IMPORT INNER MEMBRANE TRANSLOCASE SUBUNIT TIM54"/>
    <property type="match status" value="1"/>
</dbReference>
<feature type="region of interest" description="Disordered" evidence="12">
    <location>
        <begin position="267"/>
        <end position="295"/>
    </location>
</feature>
<evidence type="ECO:0000256" key="3">
    <source>
        <dbReference type="ARBA" id="ARBA00020796"/>
    </source>
</evidence>
<keyword evidence="11" id="KW-0472">Membrane</keyword>
<protein>
    <recommendedName>
        <fullName evidence="3">Mitochondrial import inner membrane translocase subunit TIM54</fullName>
    </recommendedName>
</protein>
<keyword evidence="9" id="KW-0811">Translocation</keyword>
<sequence length="475" mass="52855">MSRQPTSAHPPFYTMAKPNPALRMLGLPNLPSKLPSRNWLIFWGVTTTFSAAIIYDRREKIRATQRWAAAVAPLAKQPLSDLNEMPRRITVYLEAPPGDGLRAAQDHFKEYIKPILSSSGLDWEFVVGRRQGDIRAAVAEHIRRQRRREEQAAQPVVEAVPAAAESALDASIDGEPNSTDPNAPNSTSPAPALAPVDPELALDADVIEDLRRRSGIEPYQGIKGDLVVGRTTWKEYVRGLHEGWLGPPRKPAELIEAEAAAAELEAKLKAESTTSEPPKAEPATPKRPPQPQPYNKVADYTTSAVPANMPETLGPAVAVQFPHLLGFLNTPIRLWRFLHRRRVADDIGREVAALCFATAQREFRSNEIETALDFEEKNWTKTVFEDDKDDNGNVINTTKEKIWPLAVTVDPRIGERMRRFEVDADAEAAARAIKVPEELIEGWTKGKFRQLGRWAWRKASGAGKFDVKLGSLEDN</sequence>
<dbReference type="AlphaFoldDB" id="S3D6Q6"/>